<evidence type="ECO:0000313" key="4">
    <source>
        <dbReference type="Proteomes" id="UP000199288"/>
    </source>
</evidence>
<feature type="region of interest" description="Disordered" evidence="1">
    <location>
        <begin position="303"/>
        <end position="333"/>
    </location>
</feature>
<accession>A0A1H3ZSK0</accession>
<evidence type="ECO:0000259" key="2">
    <source>
        <dbReference type="Pfam" id="PF09949"/>
    </source>
</evidence>
<dbReference type="Proteomes" id="UP000199288">
    <property type="component" value="Unassembled WGS sequence"/>
</dbReference>
<name>A0A1H3ZSK0_9ACTO</name>
<keyword evidence="4" id="KW-1185">Reference proteome</keyword>
<reference evidence="4" key="1">
    <citation type="submission" date="2016-10" db="EMBL/GenBank/DDBJ databases">
        <authorList>
            <person name="Varghese N."/>
            <person name="Submissions S."/>
        </authorList>
    </citation>
    <scope>NUCLEOTIDE SEQUENCE [LARGE SCALE GENOMIC DNA]</scope>
    <source>
        <strain evidence="4">KPR-1</strain>
    </source>
</reference>
<dbReference type="InterPro" id="IPR052935">
    <property type="entry name" value="Mg2+_PAP"/>
</dbReference>
<protein>
    <submittedName>
        <fullName evidence="3">Phosphatidate phosphatase APP1</fullName>
    </submittedName>
</protein>
<dbReference type="PANTHER" id="PTHR28208:SF3">
    <property type="entry name" value="PHOSPHATIDATE PHOSPHATASE APP1"/>
    <property type="match status" value="1"/>
</dbReference>
<sequence length="358" mass="39497">MGFSRTGSILEDALHARVEPLVRRFGFRPRVLGYFGYGTSERARVLVRVLLSRPAPKPSSLPEPVARAQRGWRNFMTVHAANLPVTIQLGAAITHTHTDRNGYIDVVLEGHGLPPGRHRAYVHAEGAAVTRADVEIIGDNQRLGLISDIDDTVLVTMLPRPLLAFWNSFVLRTSTRKPVPHMPELYTALTARCPELPVFYLSTGAWNTFSVLRRFLAANGYPDGPLLLTDWGPTQTGWFRSGQEHKRAMLAALSEWYPQLTWLLIGDDGQHDPMIYGQFAKEHPDRTLLIAIRELTAAQQVLAHGTPDTGPGDKSAPEVCEDELSSSVPVVTGPTGRELATQVLPVVEQFVAQAPERA</sequence>
<dbReference type="OrthoDB" id="9789875at2"/>
<gene>
    <name evidence="3" type="ORF">SAMN02910418_01271</name>
</gene>
<evidence type="ECO:0000313" key="3">
    <source>
        <dbReference type="EMBL" id="SEA26687.1"/>
    </source>
</evidence>
<dbReference type="RefSeq" id="WP_092563770.1">
    <property type="nucleotide sequence ID" value="NZ_FNQV01000006.1"/>
</dbReference>
<dbReference type="GO" id="GO:0008195">
    <property type="term" value="F:phosphatidate phosphatase activity"/>
    <property type="evidence" value="ECO:0007669"/>
    <property type="project" value="InterPro"/>
</dbReference>
<dbReference type="PANTHER" id="PTHR28208">
    <property type="entry name" value="PHOSPHATIDATE PHOSPHATASE APP1"/>
    <property type="match status" value="1"/>
</dbReference>
<organism evidence="3 4">
    <name type="scientific">Bowdeniella nasicola</name>
    <dbReference type="NCBI Taxonomy" id="208480"/>
    <lineage>
        <taxon>Bacteria</taxon>
        <taxon>Bacillati</taxon>
        <taxon>Actinomycetota</taxon>
        <taxon>Actinomycetes</taxon>
        <taxon>Actinomycetales</taxon>
        <taxon>Actinomycetaceae</taxon>
        <taxon>Bowdeniella</taxon>
    </lineage>
</organism>
<dbReference type="InterPro" id="IPR019236">
    <property type="entry name" value="APP1_cat"/>
</dbReference>
<dbReference type="Pfam" id="PF09949">
    <property type="entry name" value="APP1_cat"/>
    <property type="match status" value="1"/>
</dbReference>
<evidence type="ECO:0000256" key="1">
    <source>
        <dbReference type="SAM" id="MobiDB-lite"/>
    </source>
</evidence>
<proteinExistence type="predicted"/>
<dbReference type="EMBL" id="FNQV01000006">
    <property type="protein sequence ID" value="SEA26687.1"/>
    <property type="molecule type" value="Genomic_DNA"/>
</dbReference>
<feature type="domain" description="Phosphatidate phosphatase APP1 catalytic" evidence="2">
    <location>
        <begin position="144"/>
        <end position="294"/>
    </location>
</feature>
<dbReference type="AlphaFoldDB" id="A0A1H3ZSK0"/>